<keyword evidence="4" id="KW-1185">Reference proteome</keyword>
<evidence type="ECO:0000256" key="1">
    <source>
        <dbReference type="SAM" id="MobiDB-lite"/>
    </source>
</evidence>
<dbReference type="EMBL" id="JACGWO010000007">
    <property type="protein sequence ID" value="KAK4423253.1"/>
    <property type="molecule type" value="Genomic_DNA"/>
</dbReference>
<gene>
    <name evidence="3" type="ORF">Salat_1908100</name>
</gene>
<accession>A0AAE1Y513</accession>
<comment type="caution">
    <text evidence="3">The sequence shown here is derived from an EMBL/GenBank/DDBJ whole genome shotgun (WGS) entry which is preliminary data.</text>
</comment>
<feature type="transmembrane region" description="Helical" evidence="2">
    <location>
        <begin position="210"/>
        <end position="233"/>
    </location>
</feature>
<name>A0AAE1Y513_9LAMI</name>
<sequence>MKYNKQQSCMKQQFAGENSETPSAAGSRPLSYSPFGVSPSYLPATAAAGPSLVLAEQVTCCCFSRGGSPRFCCTPWVFSSLHWPVSVRAQAFPTGAQCRCDSVCFQVCWGPSLHFPAVFQHFQTTFQPPISLATGESLFVLMFSWFCPSFGQFFSPCLRPFSVPVAGLFWLVPLEGLSWCWVTSCCTLQGFWFGWFGFVFQRAHSLSGRFLSQVSLLSSIAFGGICVSFAAVFPPSPHRSLASSCAQLFSRFQLLPLDGFHGAGQTRTNQLHVVRSFGFARFFSLSQSVFLTAGGGMFCSEGSLLLTGVMLPQPCSVLPSNRVVSLLSATFRQADGCLHAFPMCGTVPKCSQPAQFPSLVDFHQAHCPWSVELRAL</sequence>
<feature type="compositionally biased region" description="Polar residues" evidence="1">
    <location>
        <begin position="1"/>
        <end position="24"/>
    </location>
</feature>
<reference evidence="3" key="1">
    <citation type="submission" date="2020-06" db="EMBL/GenBank/DDBJ databases">
        <authorList>
            <person name="Li T."/>
            <person name="Hu X."/>
            <person name="Zhang T."/>
            <person name="Song X."/>
            <person name="Zhang H."/>
            <person name="Dai N."/>
            <person name="Sheng W."/>
            <person name="Hou X."/>
            <person name="Wei L."/>
        </authorList>
    </citation>
    <scope>NUCLEOTIDE SEQUENCE</scope>
    <source>
        <strain evidence="3">3651</strain>
        <tissue evidence="3">Leaf</tissue>
    </source>
</reference>
<evidence type="ECO:0000313" key="3">
    <source>
        <dbReference type="EMBL" id="KAK4423253.1"/>
    </source>
</evidence>
<proteinExistence type="predicted"/>
<dbReference type="Proteomes" id="UP001293254">
    <property type="component" value="Unassembled WGS sequence"/>
</dbReference>
<feature type="transmembrane region" description="Helical" evidence="2">
    <location>
        <begin position="138"/>
        <end position="156"/>
    </location>
</feature>
<evidence type="ECO:0000256" key="2">
    <source>
        <dbReference type="SAM" id="Phobius"/>
    </source>
</evidence>
<keyword evidence="2" id="KW-0812">Transmembrane</keyword>
<reference evidence="3" key="2">
    <citation type="journal article" date="2024" name="Plant">
        <title>Genomic evolution and insights into agronomic trait innovations of Sesamum species.</title>
        <authorList>
            <person name="Miao H."/>
            <person name="Wang L."/>
            <person name="Qu L."/>
            <person name="Liu H."/>
            <person name="Sun Y."/>
            <person name="Le M."/>
            <person name="Wang Q."/>
            <person name="Wei S."/>
            <person name="Zheng Y."/>
            <person name="Lin W."/>
            <person name="Duan Y."/>
            <person name="Cao H."/>
            <person name="Xiong S."/>
            <person name="Wang X."/>
            <person name="Wei L."/>
            <person name="Li C."/>
            <person name="Ma Q."/>
            <person name="Ju M."/>
            <person name="Zhao R."/>
            <person name="Li G."/>
            <person name="Mu C."/>
            <person name="Tian Q."/>
            <person name="Mei H."/>
            <person name="Zhang T."/>
            <person name="Gao T."/>
            <person name="Zhang H."/>
        </authorList>
    </citation>
    <scope>NUCLEOTIDE SEQUENCE</scope>
    <source>
        <strain evidence="3">3651</strain>
    </source>
</reference>
<protein>
    <submittedName>
        <fullName evidence="3">Uncharacterized protein</fullName>
    </submittedName>
</protein>
<feature type="transmembrane region" description="Helical" evidence="2">
    <location>
        <begin position="176"/>
        <end position="198"/>
    </location>
</feature>
<feature type="region of interest" description="Disordered" evidence="1">
    <location>
        <begin position="1"/>
        <end position="27"/>
    </location>
</feature>
<evidence type="ECO:0000313" key="4">
    <source>
        <dbReference type="Proteomes" id="UP001293254"/>
    </source>
</evidence>
<keyword evidence="2" id="KW-1133">Transmembrane helix</keyword>
<organism evidence="3 4">
    <name type="scientific">Sesamum alatum</name>
    <dbReference type="NCBI Taxonomy" id="300844"/>
    <lineage>
        <taxon>Eukaryota</taxon>
        <taxon>Viridiplantae</taxon>
        <taxon>Streptophyta</taxon>
        <taxon>Embryophyta</taxon>
        <taxon>Tracheophyta</taxon>
        <taxon>Spermatophyta</taxon>
        <taxon>Magnoliopsida</taxon>
        <taxon>eudicotyledons</taxon>
        <taxon>Gunneridae</taxon>
        <taxon>Pentapetalae</taxon>
        <taxon>asterids</taxon>
        <taxon>lamiids</taxon>
        <taxon>Lamiales</taxon>
        <taxon>Pedaliaceae</taxon>
        <taxon>Sesamum</taxon>
    </lineage>
</organism>
<dbReference type="AlphaFoldDB" id="A0AAE1Y513"/>
<keyword evidence="2" id="KW-0472">Membrane</keyword>